<sequence>NRELATISDIILRTIGQNTTERISINFQHNGNQCDGCGLNSLYTWVRDTPATT</sequence>
<dbReference type="EMBL" id="MTYJ01000842">
    <property type="protein sequence ID" value="OWA55481.1"/>
    <property type="molecule type" value="Genomic_DNA"/>
</dbReference>
<accession>A0A9X6NRS3</accession>
<keyword evidence="2" id="KW-1185">Reference proteome</keyword>
<feature type="non-terminal residue" evidence="1">
    <location>
        <position position="1"/>
    </location>
</feature>
<dbReference type="AlphaFoldDB" id="A0A9X6NRS3"/>
<gene>
    <name evidence="1" type="ORF">BV898_20334</name>
</gene>
<comment type="caution">
    <text evidence="1">The sequence shown here is derived from an EMBL/GenBank/DDBJ whole genome shotgun (WGS) entry which is preliminary data.</text>
</comment>
<protein>
    <submittedName>
        <fullName evidence="1">Uncharacterized protein</fullName>
    </submittedName>
</protein>
<organism evidence="1 2">
    <name type="scientific">Hypsibius exemplaris</name>
    <name type="common">Freshwater tardigrade</name>
    <dbReference type="NCBI Taxonomy" id="2072580"/>
    <lineage>
        <taxon>Eukaryota</taxon>
        <taxon>Metazoa</taxon>
        <taxon>Ecdysozoa</taxon>
        <taxon>Tardigrada</taxon>
        <taxon>Eutardigrada</taxon>
        <taxon>Parachela</taxon>
        <taxon>Hypsibioidea</taxon>
        <taxon>Hypsibiidae</taxon>
        <taxon>Hypsibius</taxon>
    </lineage>
</organism>
<proteinExistence type="predicted"/>
<evidence type="ECO:0000313" key="1">
    <source>
        <dbReference type="EMBL" id="OWA55481.1"/>
    </source>
</evidence>
<evidence type="ECO:0000313" key="2">
    <source>
        <dbReference type="Proteomes" id="UP000192578"/>
    </source>
</evidence>
<reference evidence="2" key="1">
    <citation type="submission" date="2017-01" db="EMBL/GenBank/DDBJ databases">
        <title>Comparative genomics of anhydrobiosis in the tardigrade Hypsibius dujardini.</title>
        <authorList>
            <person name="Yoshida Y."/>
            <person name="Koutsovoulos G."/>
            <person name="Laetsch D."/>
            <person name="Stevens L."/>
            <person name="Kumar S."/>
            <person name="Horikawa D."/>
            <person name="Ishino K."/>
            <person name="Komine S."/>
            <person name="Tomita M."/>
            <person name="Blaxter M."/>
            <person name="Arakawa K."/>
        </authorList>
    </citation>
    <scope>NUCLEOTIDE SEQUENCE [LARGE SCALE GENOMIC DNA]</scope>
    <source>
        <strain evidence="2">Z151</strain>
    </source>
</reference>
<name>A0A9X6NRS3_HYPEX</name>
<dbReference type="Proteomes" id="UP000192578">
    <property type="component" value="Unassembled WGS sequence"/>
</dbReference>